<dbReference type="Pfam" id="PF00239">
    <property type="entry name" value="Resolvase"/>
    <property type="match status" value="1"/>
</dbReference>
<reference evidence="5 6" key="1">
    <citation type="journal article" date="2019" name="ISME J.">
        <title>Isolation and characterization of a thermophilic sulfur- and iron-reducing thaumarchaeote from a terrestrial acidic hot spring.</title>
        <authorList>
            <person name="Kato S."/>
            <person name="Itoh T."/>
            <person name="Yuki M."/>
            <person name="Nagamori M."/>
            <person name="Ohnishi M."/>
            <person name="Uematsu K."/>
            <person name="Suzuki K."/>
            <person name="Takashina T."/>
            <person name="Ohkuma M."/>
        </authorList>
    </citation>
    <scope>NUCLEOTIDE SEQUENCE [LARGE SCALE GENOMIC DNA]</scope>
    <source>
        <strain evidence="5 6">NAS-02</strain>
    </source>
</reference>
<dbReference type="OrthoDB" id="190548at2157"/>
<dbReference type="GeneID" id="55585159"/>
<evidence type="ECO:0000256" key="2">
    <source>
        <dbReference type="ARBA" id="ARBA00023125"/>
    </source>
</evidence>
<dbReference type="PANTHER" id="PTHR36172:SF1">
    <property type="entry name" value="RESOLVASE-RELATED"/>
    <property type="match status" value="1"/>
</dbReference>
<dbReference type="InterPro" id="IPR041657">
    <property type="entry name" value="HTH_17"/>
</dbReference>
<name>A0A4P2VHQ0_9ARCH</name>
<dbReference type="InterPro" id="IPR006118">
    <property type="entry name" value="Recombinase_CS"/>
</dbReference>
<dbReference type="Gene3D" id="1.10.287.2170">
    <property type="match status" value="1"/>
</dbReference>
<evidence type="ECO:0000313" key="6">
    <source>
        <dbReference type="Proteomes" id="UP000509448"/>
    </source>
</evidence>
<dbReference type="InterPro" id="IPR041718">
    <property type="entry name" value="IS607_transposase-like"/>
</dbReference>
<dbReference type="PROSITE" id="PS51736">
    <property type="entry name" value="RECOMBINASES_3"/>
    <property type="match status" value="1"/>
</dbReference>
<dbReference type="InterPro" id="IPR036162">
    <property type="entry name" value="Resolvase-like_N_sf"/>
</dbReference>
<dbReference type="PANTHER" id="PTHR36172">
    <property type="match status" value="1"/>
</dbReference>
<dbReference type="PROSITE" id="PS00397">
    <property type="entry name" value="RECOMBINASES_1"/>
    <property type="match status" value="1"/>
</dbReference>
<dbReference type="EMBL" id="AP018732">
    <property type="protein sequence ID" value="BBE42732.1"/>
    <property type="molecule type" value="Genomic_DNA"/>
</dbReference>
<dbReference type="InterPro" id="IPR006119">
    <property type="entry name" value="Resolv_N"/>
</dbReference>
<evidence type="ECO:0000259" key="4">
    <source>
        <dbReference type="PROSITE" id="PS51736"/>
    </source>
</evidence>
<keyword evidence="1" id="KW-0229">DNA integration</keyword>
<accession>A0A4P2VHQ0</accession>
<dbReference type="Pfam" id="PF12728">
    <property type="entry name" value="HTH_17"/>
    <property type="match status" value="1"/>
</dbReference>
<keyword evidence="6" id="KW-1185">Reference proteome</keyword>
<evidence type="ECO:0000313" key="5">
    <source>
        <dbReference type="EMBL" id="BBE42732.1"/>
    </source>
</evidence>
<dbReference type="NCBIfam" id="NF033518">
    <property type="entry name" value="transpos_IS607"/>
    <property type="match status" value="1"/>
</dbReference>
<dbReference type="CDD" id="cd03769">
    <property type="entry name" value="SR_IS607_transposase_like"/>
    <property type="match status" value="1"/>
</dbReference>
<keyword evidence="3" id="KW-0233">DNA recombination</keyword>
<evidence type="ECO:0000256" key="1">
    <source>
        <dbReference type="ARBA" id="ARBA00022908"/>
    </source>
</evidence>
<organism evidence="5 6">
    <name type="scientific">Conexivisphaera calida</name>
    <dbReference type="NCBI Taxonomy" id="1874277"/>
    <lineage>
        <taxon>Archaea</taxon>
        <taxon>Nitrososphaerota</taxon>
        <taxon>Conexivisphaeria</taxon>
        <taxon>Conexivisphaerales</taxon>
        <taxon>Conexivisphaeraceae</taxon>
        <taxon>Conexivisphaera</taxon>
    </lineage>
</organism>
<dbReference type="InterPro" id="IPR010093">
    <property type="entry name" value="SinI_DNA-bd"/>
</dbReference>
<dbReference type="Gene3D" id="3.40.50.1390">
    <property type="entry name" value="Resolvase, N-terminal catalytic domain"/>
    <property type="match status" value="1"/>
</dbReference>
<dbReference type="FunFam" id="3.40.50.1390:FF:000002">
    <property type="entry name" value="ORF1 in transposon ISC1904"/>
    <property type="match status" value="1"/>
</dbReference>
<dbReference type="KEGG" id="ccai:NAS2_1344"/>
<gene>
    <name evidence="5" type="ORF">NAS2_1344</name>
</gene>
<dbReference type="Proteomes" id="UP000509448">
    <property type="component" value="Chromosome"/>
</dbReference>
<dbReference type="GO" id="GO:0000150">
    <property type="term" value="F:DNA strand exchange activity"/>
    <property type="evidence" value="ECO:0007669"/>
    <property type="project" value="InterPro"/>
</dbReference>
<dbReference type="AlphaFoldDB" id="A0A4P2VHQ0"/>
<dbReference type="InterPro" id="IPR051491">
    <property type="entry name" value="Recombinase/Transposase-rel"/>
</dbReference>
<dbReference type="NCBIfam" id="TIGR01764">
    <property type="entry name" value="excise"/>
    <property type="match status" value="1"/>
</dbReference>
<sequence>MNERLLPPREVYKRLGVHYMTVKRWIYSGRIRAVRTPTGRWLIPESEVVRILGGGTGAKGTRAVIYARVSSSDQRDDLEGQIQNLMQYCAAKGYSIIDTLSDVASGLKTDRRGLMRLFDRVTNMGVDVVVVAYRDRLTRFGFEYLERLFSSFGTRIEVVFGEEPKDSREELVDDMMELVALFAGRLYGMKTHRRKELVEGFKGLVEEVERGGEGG</sequence>
<dbReference type="InterPro" id="IPR009061">
    <property type="entry name" value="DNA-bd_dom_put_sf"/>
</dbReference>
<dbReference type="SMART" id="SM00857">
    <property type="entry name" value="Resolvase"/>
    <property type="match status" value="1"/>
</dbReference>
<dbReference type="GO" id="GO:0003677">
    <property type="term" value="F:DNA binding"/>
    <property type="evidence" value="ECO:0007669"/>
    <property type="project" value="UniProtKB-KW"/>
</dbReference>
<dbReference type="GO" id="GO:0015074">
    <property type="term" value="P:DNA integration"/>
    <property type="evidence" value="ECO:0007669"/>
    <property type="project" value="UniProtKB-KW"/>
</dbReference>
<proteinExistence type="predicted"/>
<dbReference type="SUPFAM" id="SSF53041">
    <property type="entry name" value="Resolvase-like"/>
    <property type="match status" value="1"/>
</dbReference>
<dbReference type="InterPro" id="IPR048046">
    <property type="entry name" value="Transpos_IS607"/>
</dbReference>
<keyword evidence="2" id="KW-0238">DNA-binding</keyword>
<dbReference type="SUPFAM" id="SSF46955">
    <property type="entry name" value="Putative DNA-binding domain"/>
    <property type="match status" value="1"/>
</dbReference>
<evidence type="ECO:0000256" key="3">
    <source>
        <dbReference type="ARBA" id="ARBA00023172"/>
    </source>
</evidence>
<feature type="domain" description="Resolvase/invertase-type recombinase catalytic" evidence="4">
    <location>
        <begin position="62"/>
        <end position="211"/>
    </location>
</feature>
<dbReference type="CDD" id="cd04762">
    <property type="entry name" value="HTH_MerR-trunc"/>
    <property type="match status" value="1"/>
</dbReference>
<protein>
    <submittedName>
        <fullName evidence="5">First ORF in transposon ISC1913</fullName>
    </submittedName>
</protein>
<dbReference type="RefSeq" id="WP_174448938.1">
    <property type="nucleotide sequence ID" value="NZ_AP018732.1"/>
</dbReference>